<dbReference type="RefSeq" id="WP_338437117.1">
    <property type="nucleotide sequence ID" value="NZ_JAUYVH010000007.1"/>
</dbReference>
<sequence>MRQLFLVSLSAFLLSACSEPDQSLTQDRHMPDQHPSAGAEGPYIAAGWTPGDKQSWTNQLRTRGQYQNEYVKAN</sequence>
<protein>
    <recommendedName>
        <fullName evidence="4">Lipoprotein</fullName>
    </recommendedName>
</protein>
<gene>
    <name evidence="2" type="ORF">Q8A64_12280</name>
</gene>
<organism evidence="2 3">
    <name type="scientific">Keguizhuia sedimenti</name>
    <dbReference type="NCBI Taxonomy" id="3064264"/>
    <lineage>
        <taxon>Bacteria</taxon>
        <taxon>Pseudomonadati</taxon>
        <taxon>Pseudomonadota</taxon>
        <taxon>Betaproteobacteria</taxon>
        <taxon>Burkholderiales</taxon>
        <taxon>Oxalobacteraceae</taxon>
        <taxon>Keguizhuia</taxon>
    </lineage>
</organism>
<dbReference type="PROSITE" id="PS51257">
    <property type="entry name" value="PROKAR_LIPOPROTEIN"/>
    <property type="match status" value="1"/>
</dbReference>
<dbReference type="EMBL" id="JAUYVH010000007">
    <property type="protein sequence ID" value="MDQ9171182.1"/>
    <property type="molecule type" value="Genomic_DNA"/>
</dbReference>
<dbReference type="Proteomes" id="UP001225596">
    <property type="component" value="Unassembled WGS sequence"/>
</dbReference>
<name>A0ABU1BQ91_9BURK</name>
<evidence type="ECO:0000256" key="1">
    <source>
        <dbReference type="SAM" id="MobiDB-lite"/>
    </source>
</evidence>
<accession>A0ABU1BQ91</accession>
<comment type="caution">
    <text evidence="2">The sequence shown here is derived from an EMBL/GenBank/DDBJ whole genome shotgun (WGS) entry which is preliminary data.</text>
</comment>
<keyword evidence="3" id="KW-1185">Reference proteome</keyword>
<reference evidence="2 3" key="1">
    <citation type="submission" date="2023-08" db="EMBL/GenBank/DDBJ databases">
        <title>Oxalobacteraceae gen .nov., isolated from river sludge outside the plant.</title>
        <authorList>
            <person name="Zhao S.Y."/>
        </authorList>
    </citation>
    <scope>NUCLEOTIDE SEQUENCE [LARGE SCALE GENOMIC DNA]</scope>
    <source>
        <strain evidence="2 3">R-40</strain>
    </source>
</reference>
<evidence type="ECO:0008006" key="4">
    <source>
        <dbReference type="Google" id="ProtNLM"/>
    </source>
</evidence>
<evidence type="ECO:0000313" key="3">
    <source>
        <dbReference type="Proteomes" id="UP001225596"/>
    </source>
</evidence>
<feature type="region of interest" description="Disordered" evidence="1">
    <location>
        <begin position="20"/>
        <end position="42"/>
    </location>
</feature>
<evidence type="ECO:0000313" key="2">
    <source>
        <dbReference type="EMBL" id="MDQ9171182.1"/>
    </source>
</evidence>
<proteinExistence type="predicted"/>